<gene>
    <name evidence="5" type="ORF">FKW77_003846</name>
</gene>
<dbReference type="PANTHER" id="PTHR12652">
    <property type="entry name" value="PEROXISOMAL BIOGENESIS FACTOR 11"/>
    <property type="match status" value="1"/>
</dbReference>
<dbReference type="PANTHER" id="PTHR12652:SF50">
    <property type="entry name" value="PEROXIN 11"/>
    <property type="match status" value="1"/>
</dbReference>
<dbReference type="GO" id="GO:0005778">
    <property type="term" value="C:peroxisomal membrane"/>
    <property type="evidence" value="ECO:0007669"/>
    <property type="project" value="UniProtKB-SubCell"/>
</dbReference>
<dbReference type="EMBL" id="CP042191">
    <property type="protein sequence ID" value="QDS72124.1"/>
    <property type="molecule type" value="Genomic_DNA"/>
</dbReference>
<dbReference type="STRING" id="50376.A0A517L914"/>
<proteinExistence type="predicted"/>
<accession>A0A517L914</accession>
<evidence type="ECO:0008006" key="7">
    <source>
        <dbReference type="Google" id="ProtNLM"/>
    </source>
</evidence>
<name>A0A517L914_9PEZI</name>
<keyword evidence="1" id="KW-0962">Peroxisome biogenesis</keyword>
<evidence type="ECO:0000256" key="4">
    <source>
        <dbReference type="ARBA" id="ARBA00046271"/>
    </source>
</evidence>
<dbReference type="AlphaFoldDB" id="A0A517L914"/>
<dbReference type="Proteomes" id="UP000316270">
    <property type="component" value="Chromosome 7"/>
</dbReference>
<keyword evidence="2" id="KW-0472">Membrane</keyword>
<comment type="subcellular location">
    <subcellularLocation>
        <location evidence="4">Peroxisome membrane</location>
    </subcellularLocation>
</comment>
<dbReference type="OrthoDB" id="411017at2759"/>
<protein>
    <recommendedName>
        <fullName evidence="7">Peroxisomal membrane protein PMP27</fullName>
    </recommendedName>
</protein>
<reference evidence="5 6" key="1">
    <citation type="submission" date="2019-07" db="EMBL/GenBank/DDBJ databases">
        <title>Finished genome of Venturia effusa.</title>
        <authorList>
            <person name="Young C.A."/>
            <person name="Cox M.P."/>
            <person name="Ganley A.R.D."/>
            <person name="David W.J."/>
        </authorList>
    </citation>
    <scope>NUCLEOTIDE SEQUENCE [LARGE SCALE GENOMIC DNA]</scope>
    <source>
        <strain evidence="6">albino</strain>
    </source>
</reference>
<keyword evidence="3" id="KW-0576">Peroxisome</keyword>
<evidence type="ECO:0000256" key="1">
    <source>
        <dbReference type="ARBA" id="ARBA00022593"/>
    </source>
</evidence>
<evidence type="ECO:0000256" key="2">
    <source>
        <dbReference type="ARBA" id="ARBA00023136"/>
    </source>
</evidence>
<keyword evidence="6" id="KW-1185">Reference proteome</keyword>
<dbReference type="Pfam" id="PF05648">
    <property type="entry name" value="PEX11"/>
    <property type="match status" value="1"/>
</dbReference>
<evidence type="ECO:0000313" key="6">
    <source>
        <dbReference type="Proteomes" id="UP000316270"/>
    </source>
</evidence>
<dbReference type="GO" id="GO:0016559">
    <property type="term" value="P:peroxisome fission"/>
    <property type="evidence" value="ECO:0007669"/>
    <property type="project" value="InterPro"/>
</dbReference>
<evidence type="ECO:0000313" key="5">
    <source>
        <dbReference type="EMBL" id="QDS72124.1"/>
    </source>
</evidence>
<evidence type="ECO:0000256" key="3">
    <source>
        <dbReference type="ARBA" id="ARBA00023140"/>
    </source>
</evidence>
<organism evidence="5 6">
    <name type="scientific">Venturia effusa</name>
    <dbReference type="NCBI Taxonomy" id="50376"/>
    <lineage>
        <taxon>Eukaryota</taxon>
        <taxon>Fungi</taxon>
        <taxon>Dikarya</taxon>
        <taxon>Ascomycota</taxon>
        <taxon>Pezizomycotina</taxon>
        <taxon>Dothideomycetes</taxon>
        <taxon>Pleosporomycetidae</taxon>
        <taxon>Venturiales</taxon>
        <taxon>Venturiaceae</taxon>
        <taxon>Venturia</taxon>
    </lineage>
</organism>
<dbReference type="InterPro" id="IPR008733">
    <property type="entry name" value="PEX11"/>
</dbReference>
<sequence length="234" mass="26240">MVADALIYHPTVTHYLKFVALTAGRDKVLRTLQYFSRFYAWYLYRTNNPAATIAPFESMKKNFGLARKILRFGKFVEHFKAAAIAMDAKGMDPVLRYAAIGRQLGYAGYLSLDNVAALDVVGIKKFQNVKQISRQATKFWMVGLLCNALAGFYKLYQLQQQSQMVNKKEGEGAVEGKRMEKEWNATSLQLFSDLCDLVMPTTALGFWDLDDGLVGLAGTTSSLLGVYSVWKKTA</sequence>